<name>A0A6L5JUT4_RHOTE</name>
<dbReference type="SUPFAM" id="SSF53098">
    <property type="entry name" value="Ribonuclease H-like"/>
    <property type="match status" value="1"/>
</dbReference>
<gene>
    <name evidence="2" type="ORF">GHK24_01015</name>
</gene>
<keyword evidence="2" id="KW-0540">Nuclease</keyword>
<feature type="domain" description="Predicted 3'-5' exonuclease PolB-like" evidence="1">
    <location>
        <begin position="47"/>
        <end position="260"/>
    </location>
</feature>
<evidence type="ECO:0000259" key="1">
    <source>
        <dbReference type="Pfam" id="PF10108"/>
    </source>
</evidence>
<proteinExistence type="predicted"/>
<dbReference type="AlphaFoldDB" id="A0A6L5JUT4"/>
<dbReference type="GO" id="GO:0004527">
    <property type="term" value="F:exonuclease activity"/>
    <property type="evidence" value="ECO:0007669"/>
    <property type="project" value="UniProtKB-KW"/>
</dbReference>
<dbReference type="OrthoDB" id="13288at2"/>
<dbReference type="Proteomes" id="UP000480275">
    <property type="component" value="Unassembled WGS sequence"/>
</dbReference>
<dbReference type="EMBL" id="WIXJ01000001">
    <property type="protein sequence ID" value="MQY50364.1"/>
    <property type="molecule type" value="Genomic_DNA"/>
</dbReference>
<keyword evidence="2" id="KW-0269">Exonuclease</keyword>
<organism evidence="2 3">
    <name type="scientific">Rhodocyclus tenuis</name>
    <name type="common">Rhodospirillum tenue</name>
    <dbReference type="NCBI Taxonomy" id="1066"/>
    <lineage>
        <taxon>Bacteria</taxon>
        <taxon>Pseudomonadati</taxon>
        <taxon>Pseudomonadota</taxon>
        <taxon>Betaproteobacteria</taxon>
        <taxon>Rhodocyclales</taxon>
        <taxon>Rhodocyclaceae</taxon>
        <taxon>Rhodocyclus</taxon>
    </lineage>
</organism>
<dbReference type="Gene3D" id="3.30.420.10">
    <property type="entry name" value="Ribonuclease H-like superfamily/Ribonuclease H"/>
    <property type="match status" value="1"/>
</dbReference>
<accession>A0A6L5JUT4</accession>
<evidence type="ECO:0000313" key="2">
    <source>
        <dbReference type="EMBL" id="MQY50364.1"/>
    </source>
</evidence>
<dbReference type="GO" id="GO:0003676">
    <property type="term" value="F:nucleic acid binding"/>
    <property type="evidence" value="ECO:0007669"/>
    <property type="project" value="InterPro"/>
</dbReference>
<evidence type="ECO:0000313" key="3">
    <source>
        <dbReference type="Proteomes" id="UP000480275"/>
    </source>
</evidence>
<protein>
    <submittedName>
        <fullName evidence="2">3'-5' exonuclease</fullName>
    </submittedName>
</protein>
<dbReference type="CDD" id="cd05782">
    <property type="entry name" value="DNA_polB_like1_exo"/>
    <property type="match status" value="1"/>
</dbReference>
<dbReference type="InterPro" id="IPR019288">
    <property type="entry name" value="3'-5'_exonuclease_PolB-like"/>
</dbReference>
<sequence>MKPVLVFDIETIPDVPGLRRLHGLDDTLSDSEVAELAFQQRRAQNGSDFMPLHLQRVVVISCVLRAGRDFRVWSLAEPEQGEGEIIQRFFDGIDKFTPQIVSWNGGGFDLPVLHYRGLIHGVVAPRYWDLGDGDYADSRDFKWNNYISRYHMRHLDLMDVLAMYQPRAAAPLDDLAKLIGFPGKLGMDGSKVWEAWCEGRGAEIRDYCETDVVNTYLVATRFRLMRGEIARDEYEAEVAFVRSELARLDKAHWREYLAAWGAPAVSAAPTVSADDAV</sequence>
<comment type="caution">
    <text evidence="2">The sequence shown here is derived from an EMBL/GenBank/DDBJ whole genome shotgun (WGS) entry which is preliminary data.</text>
</comment>
<keyword evidence="2" id="KW-0378">Hydrolase</keyword>
<reference evidence="2 3" key="1">
    <citation type="submission" date="2019-10" db="EMBL/GenBank/DDBJ databases">
        <title>Whole-genome sequence of the purple nonsulfur photosynthetic bacterium Rhodocyclus tenuis.</title>
        <authorList>
            <person name="Kyndt J.A."/>
            <person name="Meyer T.E."/>
        </authorList>
    </citation>
    <scope>NUCLEOTIDE SEQUENCE [LARGE SCALE GENOMIC DNA]</scope>
    <source>
        <strain evidence="2 3">DSM 110</strain>
    </source>
</reference>
<dbReference type="InterPro" id="IPR036397">
    <property type="entry name" value="RNaseH_sf"/>
</dbReference>
<dbReference type="InterPro" id="IPR012337">
    <property type="entry name" value="RNaseH-like_sf"/>
</dbReference>
<dbReference type="Pfam" id="PF10108">
    <property type="entry name" value="DNA_pol_B_exo2"/>
    <property type="match status" value="1"/>
</dbReference>